<dbReference type="RefSeq" id="WP_111813741.1">
    <property type="nucleotide sequence ID" value="NZ_CBCRZQ010000001.1"/>
</dbReference>
<dbReference type="Gene3D" id="1.20.1440.60">
    <property type="entry name" value="23S rRNA-intervening sequence"/>
    <property type="match status" value="1"/>
</dbReference>
<evidence type="ECO:0000313" key="2">
    <source>
        <dbReference type="Proteomes" id="UP000321945"/>
    </source>
</evidence>
<gene>
    <name evidence="1" type="ORF">ESV24_01505</name>
</gene>
<dbReference type="OrthoDB" id="9811959at2"/>
<dbReference type="NCBIfam" id="TIGR02436">
    <property type="entry name" value="four helix bundle protein"/>
    <property type="match status" value="1"/>
</dbReference>
<dbReference type="AlphaFoldDB" id="A0A5C6YTQ6"/>
<dbReference type="SUPFAM" id="SSF158446">
    <property type="entry name" value="IVS-encoded protein-like"/>
    <property type="match status" value="1"/>
</dbReference>
<dbReference type="Pfam" id="PF05635">
    <property type="entry name" value="23S_rRNA_IVP"/>
    <property type="match status" value="1"/>
</dbReference>
<evidence type="ECO:0000313" key="1">
    <source>
        <dbReference type="EMBL" id="TXD70796.1"/>
    </source>
</evidence>
<proteinExistence type="predicted"/>
<organism evidence="1 2">
    <name type="scientific">Aequorivita lipolytica</name>
    <dbReference type="NCBI Taxonomy" id="153267"/>
    <lineage>
        <taxon>Bacteria</taxon>
        <taxon>Pseudomonadati</taxon>
        <taxon>Bacteroidota</taxon>
        <taxon>Flavobacteriia</taxon>
        <taxon>Flavobacteriales</taxon>
        <taxon>Flavobacteriaceae</taxon>
        <taxon>Aequorivita</taxon>
    </lineage>
</organism>
<protein>
    <submittedName>
        <fullName evidence="1">Four helix bundle protein</fullName>
    </submittedName>
</protein>
<comment type="caution">
    <text evidence="1">The sequence shown here is derived from an EMBL/GenBank/DDBJ whole genome shotgun (WGS) entry which is preliminary data.</text>
</comment>
<dbReference type="Proteomes" id="UP000321945">
    <property type="component" value="Unassembled WGS sequence"/>
</dbReference>
<dbReference type="NCBIfam" id="NF008911">
    <property type="entry name" value="PRK12275.1-2"/>
    <property type="match status" value="1"/>
</dbReference>
<name>A0A5C6YTQ6_9FLAO</name>
<dbReference type="PANTHER" id="PTHR38471:SF2">
    <property type="entry name" value="FOUR HELIX BUNDLE PROTEIN"/>
    <property type="match status" value="1"/>
</dbReference>
<reference evidence="1 2" key="1">
    <citation type="submission" date="2019-08" db="EMBL/GenBank/DDBJ databases">
        <title>Genome of Aequorivita lipolytica Y10-2 (type strain).</title>
        <authorList>
            <person name="Bowman J.P."/>
        </authorList>
    </citation>
    <scope>NUCLEOTIDE SEQUENCE [LARGE SCALE GENOMIC DNA]</scope>
    <source>
        <strain evidence="1 2">Y10-2</strain>
    </source>
</reference>
<dbReference type="InterPro" id="IPR012657">
    <property type="entry name" value="23S_rRNA-intervening_sequence"/>
</dbReference>
<sequence>MNVLNDLKVWNKAMDIAVETYKLSSKFPKEEKYGLTSQIRRSAVSVPSNITEGAGRITKGEFKNFISIANGSAYELFTQLILSHKLNLVSENLVEPILKEVIEVKKMNYALIKSLEK</sequence>
<accession>A0A5C6YTQ6</accession>
<dbReference type="EMBL" id="VORU01000001">
    <property type="protein sequence ID" value="TXD70796.1"/>
    <property type="molecule type" value="Genomic_DNA"/>
</dbReference>
<keyword evidence="2" id="KW-1185">Reference proteome</keyword>
<dbReference type="CDD" id="cd16377">
    <property type="entry name" value="23S_rRNA_IVP_like"/>
    <property type="match status" value="1"/>
</dbReference>
<dbReference type="InterPro" id="IPR036583">
    <property type="entry name" value="23S_rRNA_IVS_sf"/>
</dbReference>
<dbReference type="PANTHER" id="PTHR38471">
    <property type="entry name" value="FOUR HELIX BUNDLE PROTEIN"/>
    <property type="match status" value="1"/>
</dbReference>